<dbReference type="InterPro" id="IPR042183">
    <property type="entry name" value="MmgE/PrpD_sf_1"/>
</dbReference>
<organism evidence="4 5">
    <name type="scientific">Pararhodobacter aggregans</name>
    <dbReference type="NCBI Taxonomy" id="404875"/>
    <lineage>
        <taxon>Bacteria</taxon>
        <taxon>Pseudomonadati</taxon>
        <taxon>Pseudomonadota</taxon>
        <taxon>Alphaproteobacteria</taxon>
        <taxon>Rhodobacterales</taxon>
        <taxon>Paracoccaceae</taxon>
        <taxon>Pararhodobacter</taxon>
    </lineage>
</organism>
<dbReference type="Proteomes" id="UP000244810">
    <property type="component" value="Unassembled WGS sequence"/>
</dbReference>
<name>A0A2T7UKV1_9RHOB</name>
<accession>A0A2T7UKV1</accession>
<dbReference type="InterPro" id="IPR005656">
    <property type="entry name" value="MmgE_PrpD"/>
</dbReference>
<dbReference type="Gene3D" id="3.30.1330.120">
    <property type="entry name" value="2-methylcitrate dehydratase PrpD"/>
    <property type="match status" value="1"/>
</dbReference>
<dbReference type="PANTHER" id="PTHR16943:SF8">
    <property type="entry name" value="2-METHYLCITRATE DEHYDRATASE"/>
    <property type="match status" value="1"/>
</dbReference>
<evidence type="ECO:0000313" key="5">
    <source>
        <dbReference type="Proteomes" id="UP000244810"/>
    </source>
</evidence>
<dbReference type="InterPro" id="IPR045336">
    <property type="entry name" value="MmgE_PrpD_N"/>
</dbReference>
<feature type="domain" description="MmgE/PrpD C-terminal" evidence="3">
    <location>
        <begin position="268"/>
        <end position="413"/>
    </location>
</feature>
<dbReference type="InterPro" id="IPR045337">
    <property type="entry name" value="MmgE_PrpD_C"/>
</dbReference>
<dbReference type="Gene3D" id="1.10.4100.10">
    <property type="entry name" value="2-methylcitrate dehydratase PrpD"/>
    <property type="match status" value="1"/>
</dbReference>
<dbReference type="SUPFAM" id="SSF103378">
    <property type="entry name" value="2-methylcitrate dehydratase PrpD"/>
    <property type="match status" value="1"/>
</dbReference>
<evidence type="ECO:0000256" key="1">
    <source>
        <dbReference type="ARBA" id="ARBA00006174"/>
    </source>
</evidence>
<proteinExistence type="inferred from homology"/>
<evidence type="ECO:0000313" key="4">
    <source>
        <dbReference type="EMBL" id="PVE45303.1"/>
    </source>
</evidence>
<dbReference type="Pfam" id="PF03972">
    <property type="entry name" value="MmgE_PrpD_N"/>
    <property type="match status" value="1"/>
</dbReference>
<dbReference type="RefSeq" id="WP_107751800.1">
    <property type="nucleotide sequence ID" value="NZ_QBKF01000005.1"/>
</dbReference>
<reference evidence="4 5" key="1">
    <citation type="journal article" date="2011" name="Syst. Appl. Microbiol.">
        <title>Defluviimonas denitrificans gen. nov., sp. nov., and Pararhodobacter aggregans gen. nov., sp. nov., non-phototrophic Rhodobacteraceae from the biofilter of a marine aquaculture.</title>
        <authorList>
            <person name="Foesel B.U."/>
            <person name="Drake H.L."/>
            <person name="Schramm A."/>
        </authorList>
    </citation>
    <scope>NUCLEOTIDE SEQUENCE [LARGE SCALE GENOMIC DNA]</scope>
    <source>
        <strain evidence="4 5">D1-19</strain>
    </source>
</reference>
<comment type="caution">
    <text evidence="4">The sequence shown here is derived from an EMBL/GenBank/DDBJ whole genome shotgun (WGS) entry which is preliminary data.</text>
</comment>
<dbReference type="InterPro" id="IPR042188">
    <property type="entry name" value="MmgE/PrpD_sf_2"/>
</dbReference>
<protein>
    <submittedName>
        <fullName evidence="4">MmgE/PrpD family protein</fullName>
    </submittedName>
</protein>
<gene>
    <name evidence="4" type="ORF">DDE23_22295</name>
</gene>
<sequence>MSAPSPSAALARFAAETPTRAIPPALRDLARRSVTSALAAGIAGRRDPDAAAMLRVLTRLSGPARAGVIAGGPRLDVTRAAFANAMLCNLLDFDDTHAPTILHPTAPVLGAVMALAEDRGTAPAEAMTAFTLGCEVACRLADAISPEHYRRGWHITATTGALGAALASARLLGLDAERSLWALGHATAQASGTVETLGTMAKSTGVGNAAQAGVLAALMAAEGVAGPETPLEGPRGYLRLVTDRPDLEGLARGLGHDWSFARNMPKPYPCGVVLNPVIEAALALRAELGDAPIARIEIAGCQLLLDRTDRPLARLPRDLQVCAQHCVSAALLRGRFGPAEVDAEAAGDPRIAALRARLGPMVVDPALTVDGARVTLWLADGRTLSRTVVEAEGSPGRPLGDAALATKLRAQCGDPAEAEALLTALAGIWTDVPLAALTGR</sequence>
<comment type="similarity">
    <text evidence="1">Belongs to the PrpD family.</text>
</comment>
<evidence type="ECO:0000259" key="2">
    <source>
        <dbReference type="Pfam" id="PF03972"/>
    </source>
</evidence>
<dbReference type="EMBL" id="QDDR01000016">
    <property type="protein sequence ID" value="PVE45303.1"/>
    <property type="molecule type" value="Genomic_DNA"/>
</dbReference>
<dbReference type="OrthoDB" id="9795089at2"/>
<dbReference type="Pfam" id="PF19305">
    <property type="entry name" value="MmgE_PrpD_C"/>
    <property type="match status" value="1"/>
</dbReference>
<dbReference type="PANTHER" id="PTHR16943">
    <property type="entry name" value="2-METHYLCITRATE DEHYDRATASE-RELATED"/>
    <property type="match status" value="1"/>
</dbReference>
<evidence type="ECO:0000259" key="3">
    <source>
        <dbReference type="Pfam" id="PF19305"/>
    </source>
</evidence>
<keyword evidence="5" id="KW-1185">Reference proteome</keyword>
<dbReference type="GO" id="GO:0016829">
    <property type="term" value="F:lyase activity"/>
    <property type="evidence" value="ECO:0007669"/>
    <property type="project" value="InterPro"/>
</dbReference>
<dbReference type="InterPro" id="IPR036148">
    <property type="entry name" value="MmgE/PrpD_sf"/>
</dbReference>
<feature type="domain" description="MmgE/PrpD N-terminal" evidence="2">
    <location>
        <begin position="9"/>
        <end position="248"/>
    </location>
</feature>
<dbReference type="AlphaFoldDB" id="A0A2T7UKV1"/>